<evidence type="ECO:0000313" key="2">
    <source>
        <dbReference type="EMBL" id="QHN77422.1"/>
    </source>
</evidence>
<feature type="compositionally biased region" description="Polar residues" evidence="1">
    <location>
        <begin position="1"/>
        <end position="16"/>
    </location>
</feature>
<protein>
    <submittedName>
        <fullName evidence="2">Uncharacterized protein</fullName>
    </submittedName>
</protein>
<dbReference type="EMBL" id="CP031001">
    <property type="protein sequence ID" value="QHN77422.1"/>
    <property type="molecule type" value="Genomic_DNA"/>
</dbReference>
<name>A0A6B9VB03_ARAHY</name>
<proteinExistence type="predicted"/>
<sequence>MQSISSMDQHPSQPSGSRFIPEPANIHIIHSHSGSRFNPEPINMYKHTQPFRLSTKQHFHIQNHQIHEIGI</sequence>
<dbReference type="Proteomes" id="UP000464620">
    <property type="component" value="Chromosome B09"/>
</dbReference>
<evidence type="ECO:0000256" key="1">
    <source>
        <dbReference type="SAM" id="MobiDB-lite"/>
    </source>
</evidence>
<evidence type="ECO:0000313" key="3">
    <source>
        <dbReference type="Proteomes" id="UP000464620"/>
    </source>
</evidence>
<dbReference type="AlphaFoldDB" id="A0A6B9VB03"/>
<organism evidence="2 3">
    <name type="scientific">Arachis hypogaea</name>
    <name type="common">Peanut</name>
    <dbReference type="NCBI Taxonomy" id="3818"/>
    <lineage>
        <taxon>Eukaryota</taxon>
        <taxon>Viridiplantae</taxon>
        <taxon>Streptophyta</taxon>
        <taxon>Embryophyta</taxon>
        <taxon>Tracheophyta</taxon>
        <taxon>Spermatophyta</taxon>
        <taxon>Magnoliopsida</taxon>
        <taxon>eudicotyledons</taxon>
        <taxon>Gunneridae</taxon>
        <taxon>Pentapetalae</taxon>
        <taxon>rosids</taxon>
        <taxon>fabids</taxon>
        <taxon>Fabales</taxon>
        <taxon>Fabaceae</taxon>
        <taxon>Papilionoideae</taxon>
        <taxon>50 kb inversion clade</taxon>
        <taxon>dalbergioids sensu lato</taxon>
        <taxon>Dalbergieae</taxon>
        <taxon>Pterocarpus clade</taxon>
        <taxon>Arachis</taxon>
    </lineage>
</organism>
<gene>
    <name evidence="2" type="ORF">DS421_19g652570</name>
</gene>
<feature type="region of interest" description="Disordered" evidence="1">
    <location>
        <begin position="1"/>
        <end position="22"/>
    </location>
</feature>
<accession>A0A6B9VB03</accession>
<reference evidence="2 3" key="1">
    <citation type="submission" date="2020-01" db="EMBL/GenBank/DDBJ databases">
        <title>Genome sequence of Arachis hypogaea, cultivar Shitouqi.</title>
        <authorList>
            <person name="Zhuang W."/>
            <person name="Chen H."/>
            <person name="Varshney R."/>
            <person name="Wang D."/>
            <person name="Ming R."/>
        </authorList>
    </citation>
    <scope>NUCLEOTIDE SEQUENCE [LARGE SCALE GENOMIC DNA]</scope>
    <source>
        <tissue evidence="2">Young leaf</tissue>
    </source>
</reference>